<reference evidence="1 2" key="1">
    <citation type="journal article" date="2018" name="Sci. Rep.">
        <title>Genomic signatures of local adaptation to the degree of environmental predictability in rotifers.</title>
        <authorList>
            <person name="Franch-Gras L."/>
            <person name="Hahn C."/>
            <person name="Garcia-Roger E.M."/>
            <person name="Carmona M.J."/>
            <person name="Serra M."/>
            <person name="Gomez A."/>
        </authorList>
    </citation>
    <scope>NUCLEOTIDE SEQUENCE [LARGE SCALE GENOMIC DNA]</scope>
    <source>
        <strain evidence="1">HYR1</strain>
    </source>
</reference>
<organism evidence="1 2">
    <name type="scientific">Brachionus plicatilis</name>
    <name type="common">Marine rotifer</name>
    <name type="synonym">Brachionus muelleri</name>
    <dbReference type="NCBI Taxonomy" id="10195"/>
    <lineage>
        <taxon>Eukaryota</taxon>
        <taxon>Metazoa</taxon>
        <taxon>Spiralia</taxon>
        <taxon>Gnathifera</taxon>
        <taxon>Rotifera</taxon>
        <taxon>Eurotatoria</taxon>
        <taxon>Monogononta</taxon>
        <taxon>Pseudotrocha</taxon>
        <taxon>Ploima</taxon>
        <taxon>Brachionidae</taxon>
        <taxon>Brachionus</taxon>
    </lineage>
</organism>
<comment type="caution">
    <text evidence="1">The sequence shown here is derived from an EMBL/GenBank/DDBJ whole genome shotgun (WGS) entry which is preliminary data.</text>
</comment>
<name>A0A3M7T7S2_BRAPC</name>
<accession>A0A3M7T7S2</accession>
<evidence type="ECO:0000313" key="2">
    <source>
        <dbReference type="Proteomes" id="UP000276133"/>
    </source>
</evidence>
<keyword evidence="2" id="KW-1185">Reference proteome</keyword>
<protein>
    <submittedName>
        <fullName evidence="1">Uncharacterized protein</fullName>
    </submittedName>
</protein>
<gene>
    <name evidence="1" type="ORF">BpHYR1_042638</name>
</gene>
<evidence type="ECO:0000313" key="1">
    <source>
        <dbReference type="EMBL" id="RNA44086.1"/>
    </source>
</evidence>
<proteinExistence type="predicted"/>
<dbReference type="Proteomes" id="UP000276133">
    <property type="component" value="Unassembled WGS sequence"/>
</dbReference>
<dbReference type="OrthoDB" id="10143800at2759"/>
<sequence>MEEKKKLLSNLNNNEENSIARDVSVNWRIKLKQQCLNGKSINQKRFQMANHSLRAPSIFNLDTNVDIWLARFDNYLELKRIFGNRDKINVLGSFLDDTTFKLVDSLINERSYDEVKTKFRALFSRPESSAHVLFHTFVGRGQELNESLVQYAAVLQELGRKAIPDLNLRELDI</sequence>
<dbReference type="AlphaFoldDB" id="A0A3M7T7S2"/>
<dbReference type="EMBL" id="REGN01000157">
    <property type="protein sequence ID" value="RNA44086.1"/>
    <property type="molecule type" value="Genomic_DNA"/>
</dbReference>